<feature type="signal peptide" evidence="5">
    <location>
        <begin position="1"/>
        <end position="32"/>
    </location>
</feature>
<dbReference type="InterPro" id="IPR006597">
    <property type="entry name" value="Sel1-like"/>
</dbReference>
<dbReference type="Pfam" id="PF03544">
    <property type="entry name" value="TonB_C"/>
    <property type="match status" value="1"/>
</dbReference>
<evidence type="ECO:0000256" key="1">
    <source>
        <dbReference type="ARBA" id="ARBA00004167"/>
    </source>
</evidence>
<accession>A0ABX0NE80</accession>
<keyword evidence="4" id="KW-0472">Membrane</keyword>
<dbReference type="PANTHER" id="PTHR11102:SF160">
    <property type="entry name" value="ERAD-ASSOCIATED E3 UBIQUITIN-PROTEIN LIGASE COMPONENT HRD3"/>
    <property type="match status" value="1"/>
</dbReference>
<dbReference type="PANTHER" id="PTHR11102">
    <property type="entry name" value="SEL-1-LIKE PROTEIN"/>
    <property type="match status" value="1"/>
</dbReference>
<dbReference type="Gene3D" id="1.25.40.10">
    <property type="entry name" value="Tetratricopeptide repeat domain"/>
    <property type="match status" value="2"/>
</dbReference>
<proteinExistence type="predicted"/>
<keyword evidence="5" id="KW-0732">Signal</keyword>
<organism evidence="7 8">
    <name type="scientific">Massilia frigida</name>
    <dbReference type="NCBI Taxonomy" id="2609281"/>
    <lineage>
        <taxon>Bacteria</taxon>
        <taxon>Pseudomonadati</taxon>
        <taxon>Pseudomonadota</taxon>
        <taxon>Betaproteobacteria</taxon>
        <taxon>Burkholderiales</taxon>
        <taxon>Oxalobacteraceae</taxon>
        <taxon>Telluria group</taxon>
        <taxon>Massilia</taxon>
    </lineage>
</organism>
<dbReference type="InterPro" id="IPR006260">
    <property type="entry name" value="TonB/TolA_C"/>
</dbReference>
<dbReference type="PROSITE" id="PS52015">
    <property type="entry name" value="TONB_CTD"/>
    <property type="match status" value="1"/>
</dbReference>
<dbReference type="SUPFAM" id="SSF74653">
    <property type="entry name" value="TolA/TonB C-terminal domain"/>
    <property type="match status" value="1"/>
</dbReference>
<feature type="domain" description="TonB C-terminal" evidence="6">
    <location>
        <begin position="54"/>
        <end position="150"/>
    </location>
</feature>
<dbReference type="Gene3D" id="3.30.1150.10">
    <property type="match status" value="1"/>
</dbReference>
<evidence type="ECO:0000256" key="2">
    <source>
        <dbReference type="ARBA" id="ARBA00022692"/>
    </source>
</evidence>
<dbReference type="NCBIfam" id="TIGR01352">
    <property type="entry name" value="tonB_Cterm"/>
    <property type="match status" value="1"/>
</dbReference>
<dbReference type="InterPro" id="IPR050767">
    <property type="entry name" value="Sel1_AlgK"/>
</dbReference>
<dbReference type="InterPro" id="IPR011990">
    <property type="entry name" value="TPR-like_helical_dom_sf"/>
</dbReference>
<keyword evidence="3" id="KW-1133">Transmembrane helix</keyword>
<dbReference type="RefSeq" id="WP_167091042.1">
    <property type="nucleotide sequence ID" value="NZ_WHJG01000036.1"/>
</dbReference>
<protein>
    <submittedName>
        <fullName evidence="7">TonB family protein</fullName>
    </submittedName>
</protein>
<feature type="chain" id="PRO_5045578525" evidence="5">
    <location>
        <begin position="33"/>
        <end position="384"/>
    </location>
</feature>
<dbReference type="InterPro" id="IPR037682">
    <property type="entry name" value="TonB_C"/>
</dbReference>
<comment type="subcellular location">
    <subcellularLocation>
        <location evidence="1">Membrane</location>
        <topology evidence="1">Single-pass membrane protein</topology>
    </subcellularLocation>
</comment>
<evidence type="ECO:0000259" key="6">
    <source>
        <dbReference type="PROSITE" id="PS52015"/>
    </source>
</evidence>
<dbReference type="Proteomes" id="UP000621455">
    <property type="component" value="Unassembled WGS sequence"/>
</dbReference>
<keyword evidence="8" id="KW-1185">Reference proteome</keyword>
<evidence type="ECO:0000256" key="3">
    <source>
        <dbReference type="ARBA" id="ARBA00022989"/>
    </source>
</evidence>
<dbReference type="SMART" id="SM00671">
    <property type="entry name" value="SEL1"/>
    <property type="match status" value="5"/>
</dbReference>
<dbReference type="SUPFAM" id="SSF81901">
    <property type="entry name" value="HCP-like"/>
    <property type="match status" value="2"/>
</dbReference>
<sequence>MATTAHFPSLHHPRRFAALAVMLATVCSQSLAQRSETPLTIPVAPAAGTYSTNAALRTAEHRECGKPEYPKAALRYDQQGTVTLAFLIGVDGVVKDSKIVKSSGFQLLDIAAHNGLVPCKFKPAQVDGTAIESWMQMQYVWTIDNSAVEGTAATLADTRAAAERGEPQAQYALGISYMDGAGVARDPAQALAWWRKAAAQDHAAAHMAVGLAFHLGIGEKQDPAQAASWYRKAADLGLPQAQHRMGMLAMGQPGYARDVDAAREWFRKGAAQGYAPSQAFYGGLLMKEVSPEWIEHGLALVRKAAAQNDVQGQFLLGRCYENGNGVARDVAQAAALYEQAALNGSKPAQESIAAMYEQGRGVAADPVKAAKWRKIAEKPLPQPR</sequence>
<evidence type="ECO:0000313" key="8">
    <source>
        <dbReference type="Proteomes" id="UP000621455"/>
    </source>
</evidence>
<dbReference type="Pfam" id="PF08238">
    <property type="entry name" value="Sel1"/>
    <property type="match status" value="5"/>
</dbReference>
<evidence type="ECO:0000256" key="4">
    <source>
        <dbReference type="ARBA" id="ARBA00023136"/>
    </source>
</evidence>
<comment type="caution">
    <text evidence="7">The sequence shown here is derived from an EMBL/GenBank/DDBJ whole genome shotgun (WGS) entry which is preliminary data.</text>
</comment>
<evidence type="ECO:0000313" key="7">
    <source>
        <dbReference type="EMBL" id="NHZ82663.1"/>
    </source>
</evidence>
<reference evidence="7 8" key="1">
    <citation type="submission" date="2019-10" db="EMBL/GenBank/DDBJ databases">
        <title>Taxonomy of Antarctic Massilia spp.: description of Massilia rubra sp. nov., Massilia aquatica sp. nov., Massilia mucilaginosa sp. nov., Massilia frigida sp. nov. isolated from streams, lakes and regoliths.</title>
        <authorList>
            <person name="Holochova P."/>
            <person name="Sedlacek I."/>
            <person name="Kralova S."/>
            <person name="Maslanova I."/>
            <person name="Busse H.-J."/>
            <person name="Stankova E."/>
            <person name="Vrbovska V."/>
            <person name="Kovarovic V."/>
            <person name="Bartak M."/>
            <person name="Svec P."/>
            <person name="Pantucek R."/>
        </authorList>
    </citation>
    <scope>NUCLEOTIDE SEQUENCE [LARGE SCALE GENOMIC DNA]</scope>
    <source>
        <strain evidence="7 8">CCM 8695</strain>
    </source>
</reference>
<dbReference type="EMBL" id="WHJG01000036">
    <property type="protein sequence ID" value="NHZ82663.1"/>
    <property type="molecule type" value="Genomic_DNA"/>
</dbReference>
<name>A0ABX0NE80_9BURK</name>
<gene>
    <name evidence="7" type="ORF">F2P44_25785</name>
</gene>
<keyword evidence="2" id="KW-0812">Transmembrane</keyword>
<evidence type="ECO:0000256" key="5">
    <source>
        <dbReference type="SAM" id="SignalP"/>
    </source>
</evidence>